<dbReference type="GO" id="GO:0003700">
    <property type="term" value="F:DNA-binding transcription factor activity"/>
    <property type="evidence" value="ECO:0007669"/>
    <property type="project" value="InterPro"/>
</dbReference>
<dbReference type="CDD" id="cd07377">
    <property type="entry name" value="WHTH_GntR"/>
    <property type="match status" value="1"/>
</dbReference>
<dbReference type="SMART" id="SM00345">
    <property type="entry name" value="HTH_GNTR"/>
    <property type="match status" value="1"/>
</dbReference>
<dbReference type="PANTHER" id="PTHR43537">
    <property type="entry name" value="TRANSCRIPTIONAL REGULATOR, GNTR FAMILY"/>
    <property type="match status" value="1"/>
</dbReference>
<feature type="region of interest" description="Disordered" evidence="4">
    <location>
        <begin position="224"/>
        <end position="259"/>
    </location>
</feature>
<dbReference type="InterPro" id="IPR008920">
    <property type="entry name" value="TF_FadR/GntR_C"/>
</dbReference>
<accession>A0A418WV83</accession>
<dbReference type="InterPro" id="IPR000524">
    <property type="entry name" value="Tscrpt_reg_HTH_GntR"/>
</dbReference>
<proteinExistence type="predicted"/>
<evidence type="ECO:0000256" key="3">
    <source>
        <dbReference type="ARBA" id="ARBA00023163"/>
    </source>
</evidence>
<evidence type="ECO:0000256" key="2">
    <source>
        <dbReference type="ARBA" id="ARBA00023125"/>
    </source>
</evidence>
<keyword evidence="1" id="KW-0805">Transcription regulation</keyword>
<sequence length="259" mass="28565">MANAPQFRVTPLNASATMPERVTQALLELIRSGEYPAKSRLPSEAQMAERFGVSRTVIREAVSRLKSEGLVESRQGSGVFVREVSLDTPFRIDPMVVESVQAVLQVAELRRSLEAEIAALAAERCTKKQIAEIRAALKAIDADVAAGKDGVDADMEFHRSIARATGNPHFVALWDFVGQFLKGAMAITRSLEAQQEATRRQVIDEHKAIYEAIASKDPEAARTAARQHMEMASQRIQTMEPKTNGGSKPRRRTSKPRQT</sequence>
<keyword evidence="3" id="KW-0804">Transcription</keyword>
<gene>
    <name evidence="6" type="ORF">D3870_19480</name>
</gene>
<dbReference type="AlphaFoldDB" id="A0A418WV83"/>
<feature type="compositionally biased region" description="Polar residues" evidence="4">
    <location>
        <begin position="234"/>
        <end position="246"/>
    </location>
</feature>
<feature type="domain" description="HTH gntR-type" evidence="5">
    <location>
        <begin position="16"/>
        <end position="84"/>
    </location>
</feature>
<evidence type="ECO:0000256" key="1">
    <source>
        <dbReference type="ARBA" id="ARBA00023015"/>
    </source>
</evidence>
<dbReference type="OrthoDB" id="1040417at2"/>
<name>A0A418WV83_9BURK</name>
<dbReference type="Gene3D" id="1.10.10.10">
    <property type="entry name" value="Winged helix-like DNA-binding domain superfamily/Winged helix DNA-binding domain"/>
    <property type="match status" value="1"/>
</dbReference>
<dbReference type="Pfam" id="PF07729">
    <property type="entry name" value="FCD"/>
    <property type="match status" value="1"/>
</dbReference>
<dbReference type="EMBL" id="QYUN01000003">
    <property type="protein sequence ID" value="RJF96616.1"/>
    <property type="molecule type" value="Genomic_DNA"/>
</dbReference>
<evidence type="ECO:0000259" key="5">
    <source>
        <dbReference type="PROSITE" id="PS50949"/>
    </source>
</evidence>
<dbReference type="Pfam" id="PF00392">
    <property type="entry name" value="GntR"/>
    <property type="match status" value="1"/>
</dbReference>
<dbReference type="GO" id="GO:0003677">
    <property type="term" value="F:DNA binding"/>
    <property type="evidence" value="ECO:0007669"/>
    <property type="project" value="UniProtKB-KW"/>
</dbReference>
<evidence type="ECO:0000313" key="6">
    <source>
        <dbReference type="EMBL" id="RJF96616.1"/>
    </source>
</evidence>
<dbReference type="SMART" id="SM00895">
    <property type="entry name" value="FCD"/>
    <property type="match status" value="1"/>
</dbReference>
<dbReference type="PRINTS" id="PR00035">
    <property type="entry name" value="HTHGNTR"/>
</dbReference>
<dbReference type="Proteomes" id="UP000285190">
    <property type="component" value="Unassembled WGS sequence"/>
</dbReference>
<keyword evidence="7" id="KW-1185">Reference proteome</keyword>
<dbReference type="SUPFAM" id="SSF48008">
    <property type="entry name" value="GntR ligand-binding domain-like"/>
    <property type="match status" value="1"/>
</dbReference>
<dbReference type="RefSeq" id="WP_119742671.1">
    <property type="nucleotide sequence ID" value="NZ_QYUN01000003.1"/>
</dbReference>
<dbReference type="InterPro" id="IPR036390">
    <property type="entry name" value="WH_DNA-bd_sf"/>
</dbReference>
<dbReference type="InterPro" id="IPR011711">
    <property type="entry name" value="GntR_C"/>
</dbReference>
<reference evidence="6 7" key="1">
    <citation type="submission" date="2018-09" db="EMBL/GenBank/DDBJ databases">
        <authorList>
            <person name="Zhu H."/>
        </authorList>
    </citation>
    <scope>NUCLEOTIDE SEQUENCE [LARGE SCALE GENOMIC DNA]</scope>
    <source>
        <strain evidence="6 7">K2R10-39</strain>
    </source>
</reference>
<dbReference type="InterPro" id="IPR036388">
    <property type="entry name" value="WH-like_DNA-bd_sf"/>
</dbReference>
<dbReference type="Gene3D" id="1.20.120.530">
    <property type="entry name" value="GntR ligand-binding domain-like"/>
    <property type="match status" value="1"/>
</dbReference>
<dbReference type="PANTHER" id="PTHR43537:SF44">
    <property type="entry name" value="GNTR FAMILY REGULATORY PROTEIN"/>
    <property type="match status" value="1"/>
</dbReference>
<keyword evidence="2" id="KW-0238">DNA-binding</keyword>
<organism evidence="6 7">
    <name type="scientific">Noviherbaspirillum cavernae</name>
    <dbReference type="NCBI Taxonomy" id="2320862"/>
    <lineage>
        <taxon>Bacteria</taxon>
        <taxon>Pseudomonadati</taxon>
        <taxon>Pseudomonadota</taxon>
        <taxon>Betaproteobacteria</taxon>
        <taxon>Burkholderiales</taxon>
        <taxon>Oxalobacteraceae</taxon>
        <taxon>Noviherbaspirillum</taxon>
    </lineage>
</organism>
<comment type="caution">
    <text evidence="6">The sequence shown here is derived from an EMBL/GenBank/DDBJ whole genome shotgun (WGS) entry which is preliminary data.</text>
</comment>
<feature type="compositionally biased region" description="Basic residues" evidence="4">
    <location>
        <begin position="248"/>
        <end position="259"/>
    </location>
</feature>
<evidence type="ECO:0000256" key="4">
    <source>
        <dbReference type="SAM" id="MobiDB-lite"/>
    </source>
</evidence>
<protein>
    <submittedName>
        <fullName evidence="6">FadR family transcriptional regulator</fullName>
    </submittedName>
</protein>
<dbReference type="SUPFAM" id="SSF46785">
    <property type="entry name" value="Winged helix' DNA-binding domain"/>
    <property type="match status" value="1"/>
</dbReference>
<dbReference type="PROSITE" id="PS50949">
    <property type="entry name" value="HTH_GNTR"/>
    <property type="match status" value="1"/>
</dbReference>
<evidence type="ECO:0000313" key="7">
    <source>
        <dbReference type="Proteomes" id="UP000285190"/>
    </source>
</evidence>